<comment type="subcellular location">
    <subcellularLocation>
        <location evidence="9">Cytoplasm</location>
    </subcellularLocation>
</comment>
<dbReference type="Proteomes" id="UP000658131">
    <property type="component" value="Unassembled WGS sequence"/>
</dbReference>
<reference evidence="12 13" key="1">
    <citation type="submission" date="2020-08" db="EMBL/GenBank/DDBJ databases">
        <title>Genome public.</title>
        <authorList>
            <person name="Liu C."/>
            <person name="Sun Q."/>
        </authorList>
    </citation>
    <scope>NUCLEOTIDE SEQUENCE [LARGE SCALE GENOMIC DNA]</scope>
    <source>
        <strain evidence="12 13">BX1</strain>
    </source>
</reference>
<evidence type="ECO:0000313" key="13">
    <source>
        <dbReference type="Proteomes" id="UP000658131"/>
    </source>
</evidence>
<proteinExistence type="inferred from homology"/>
<evidence type="ECO:0000256" key="9">
    <source>
        <dbReference type="HAMAP-Rule" id="MF_00969"/>
    </source>
</evidence>
<protein>
    <recommendedName>
        <fullName evidence="9">Transcription-repair-coupling factor</fullName>
        <shortName evidence="9">TRCF</shortName>
        <ecNumber evidence="9">3.6.4.-</ecNumber>
    </recommendedName>
</protein>
<dbReference type="InterPro" id="IPR005118">
    <property type="entry name" value="TRCF_C"/>
</dbReference>
<dbReference type="Pfam" id="PF02559">
    <property type="entry name" value="CarD_TRCF_RID"/>
    <property type="match status" value="1"/>
</dbReference>
<feature type="domain" description="Helicase C-terminal" evidence="11">
    <location>
        <begin position="806"/>
        <end position="959"/>
    </location>
</feature>
<evidence type="ECO:0000256" key="7">
    <source>
        <dbReference type="ARBA" id="ARBA00023125"/>
    </source>
</evidence>
<keyword evidence="8 9" id="KW-0234">DNA repair</keyword>
<comment type="function">
    <text evidence="9">Couples transcription and DNA repair by recognizing RNA polymerase (RNAP) stalled at DNA lesions. Mediates ATP-dependent release of RNAP and its truncated transcript from the DNA, and recruitment of nucleotide excision repair machinery to the damaged site.</text>
</comment>
<evidence type="ECO:0000259" key="11">
    <source>
        <dbReference type="PROSITE" id="PS51194"/>
    </source>
</evidence>
<dbReference type="InterPro" id="IPR003711">
    <property type="entry name" value="CarD-like/TRCF_RID"/>
</dbReference>
<feature type="domain" description="Helicase ATP-binding" evidence="10">
    <location>
        <begin position="623"/>
        <end position="784"/>
    </location>
</feature>
<keyword evidence="3 9" id="KW-0227">DNA damage</keyword>
<evidence type="ECO:0000259" key="10">
    <source>
        <dbReference type="PROSITE" id="PS51192"/>
    </source>
</evidence>
<evidence type="ECO:0000256" key="1">
    <source>
        <dbReference type="ARBA" id="ARBA00022490"/>
    </source>
</evidence>
<dbReference type="Gene3D" id="3.30.2060.10">
    <property type="entry name" value="Penicillin-binding protein 1b domain"/>
    <property type="match status" value="1"/>
</dbReference>
<dbReference type="PROSITE" id="PS51194">
    <property type="entry name" value="HELICASE_CTER"/>
    <property type="match status" value="1"/>
</dbReference>
<dbReference type="HAMAP" id="MF_00969">
    <property type="entry name" value="TRCF"/>
    <property type="match status" value="1"/>
</dbReference>
<evidence type="ECO:0000256" key="8">
    <source>
        <dbReference type="ARBA" id="ARBA00023204"/>
    </source>
</evidence>
<accession>A0ABR7NKN1</accession>
<dbReference type="InterPro" id="IPR041471">
    <property type="entry name" value="UvrB_inter"/>
</dbReference>
<comment type="similarity">
    <text evidence="9">In the N-terminal section; belongs to the UvrB family.</text>
</comment>
<dbReference type="CDD" id="cd17991">
    <property type="entry name" value="DEXHc_TRCF"/>
    <property type="match status" value="1"/>
</dbReference>
<dbReference type="SMART" id="SM01058">
    <property type="entry name" value="CarD_TRCF"/>
    <property type="match status" value="1"/>
</dbReference>
<dbReference type="Gene3D" id="3.40.50.11180">
    <property type="match status" value="1"/>
</dbReference>
<evidence type="ECO:0000256" key="4">
    <source>
        <dbReference type="ARBA" id="ARBA00022801"/>
    </source>
</evidence>
<dbReference type="NCBIfam" id="TIGR00580">
    <property type="entry name" value="mfd"/>
    <property type="match status" value="1"/>
</dbReference>
<dbReference type="EC" id="3.6.4.-" evidence="9"/>
<evidence type="ECO:0000256" key="5">
    <source>
        <dbReference type="ARBA" id="ARBA00022806"/>
    </source>
</evidence>
<evidence type="ECO:0000256" key="2">
    <source>
        <dbReference type="ARBA" id="ARBA00022741"/>
    </source>
</evidence>
<keyword evidence="2 9" id="KW-0547">Nucleotide-binding</keyword>
<dbReference type="PANTHER" id="PTHR47964:SF1">
    <property type="entry name" value="ATP-DEPENDENT DNA HELICASE HOMOLOG RECG, CHLOROPLASTIC"/>
    <property type="match status" value="1"/>
</dbReference>
<dbReference type="PANTHER" id="PTHR47964">
    <property type="entry name" value="ATP-DEPENDENT DNA HELICASE HOMOLOG RECG, CHLOROPLASTIC"/>
    <property type="match status" value="1"/>
</dbReference>
<dbReference type="SMART" id="SM00982">
    <property type="entry name" value="TRCF"/>
    <property type="match status" value="1"/>
</dbReference>
<dbReference type="Gene3D" id="3.90.1150.50">
    <property type="entry name" value="Transcription-repair-coupling factor, D7 domain"/>
    <property type="match status" value="1"/>
</dbReference>
<comment type="caution">
    <text evidence="12">The sequence shown here is derived from an EMBL/GenBank/DDBJ whole genome shotgun (WGS) entry which is preliminary data.</text>
</comment>
<dbReference type="InterPro" id="IPR014001">
    <property type="entry name" value="Helicase_ATP-bd"/>
</dbReference>
<keyword evidence="4 9" id="KW-0378">Hydrolase</keyword>
<dbReference type="Pfam" id="PF03461">
    <property type="entry name" value="TRCF"/>
    <property type="match status" value="1"/>
</dbReference>
<dbReference type="EMBL" id="JACRTB010000018">
    <property type="protein sequence ID" value="MBC8576964.1"/>
    <property type="molecule type" value="Genomic_DNA"/>
</dbReference>
<name>A0ABR7NKN1_9FIRM</name>
<keyword evidence="7 9" id="KW-0238">DNA-binding</keyword>
<dbReference type="InterPro" id="IPR027417">
    <property type="entry name" value="P-loop_NTPase"/>
</dbReference>
<dbReference type="InterPro" id="IPR001650">
    <property type="entry name" value="Helicase_C-like"/>
</dbReference>
<dbReference type="Pfam" id="PF00270">
    <property type="entry name" value="DEAD"/>
    <property type="match status" value="1"/>
</dbReference>
<keyword evidence="1 9" id="KW-0963">Cytoplasm</keyword>
<keyword evidence="6 9" id="KW-0067">ATP-binding</keyword>
<dbReference type="SMART" id="SM00490">
    <property type="entry name" value="HELICc"/>
    <property type="match status" value="1"/>
</dbReference>
<dbReference type="PROSITE" id="PS51192">
    <property type="entry name" value="HELICASE_ATP_BIND_1"/>
    <property type="match status" value="1"/>
</dbReference>
<evidence type="ECO:0000256" key="3">
    <source>
        <dbReference type="ARBA" id="ARBA00022763"/>
    </source>
</evidence>
<dbReference type="InterPro" id="IPR011545">
    <property type="entry name" value="DEAD/DEAH_box_helicase_dom"/>
</dbReference>
<sequence>MKLGEVLSKIPQFNELLRGVSQGQSPFGCVGLSQIHKAHFAAGLYESLAVPAVLVAPDDPSAVRLFEDLSALLPERQVLLFPSKEIMLHSAEAASGEYEFARLGCLEALRHARPFVVASAEAAMQYTISPEALRERSALLKGSFNGGPEGLVSLLVTAGYTRCEQVEGTCTFATRGGIVDFFSPAAPEPVRVEFWGDEIDSITCFSPDTQRRGDFADEVMITPAREALPPGEGLAPFCRKLFDSLSPKSPARVNLARMADDAEAGLSPGSLDRLLPVLYGRPYTLLDHLAENGLLFLSDPAACRESLAAAGTLFAEEAAGLFESGIAFPGCDRWIGSFDDLLCETADRRSAVLDTFARTIPDLRLRGLASVQALALAPWGGELAALLEDIRPYLHNGASVTVLLPTKRGCDALLSDLAAEGIPARYAESPTFEEGVQVTDLTLSAGFEYPAAKAVVIGHARAAAPARKLKKRRATDAIRSLSDLNRGDYVVHAAHGIGVFEGIVKREVLGIPKDYIKIHYQGTDTLFVPVTQLDLVSKYIGKSEDGTVRLSKLGSAEWQKTRSRVRAAVADMAQELTALYKKRLHAVGFRFSPDTDWQRDFELRFPYEETDDQLRCIAEIKADMESTRPMDRLLCGDVGFGKTEVALRAAFKCVNDSKQCAVLVPTTILAWQHFQTFTHRLEGFPIKVELLSRFRTPKQQAEIIRGLERGEIDIVIGTHRLLQKDVAYRDLGLCIIDEEQRFGVAHKERFKELRESVDVLTLSATPIPRTLSMAMSGIRDMSIIEEAPQDRHPVQTYVIEHDWGILAEALRRELRRGGQAFYLHNRVESIDGCAGKLREFLPDARIAVAHGKMTEEQLSRIWQGLVDQEIDILVCTTIIETGVDVPNCNTLIIEDADRMGLSQLYQLRGRVGRSTRRAFAYLTFRPMKALTEIAQKRLNAIKEFTSFGSGFRIAMRDMEIRGAGSVLGAQQHGHMEAVGYEMYLRLLSEAVAESKGEPIQRSAECQVDIQVAAHIPEDYIESLALRLDIYKKIAAVQNEEDSSDLLDELIDRFGEPPAAVGGLIDVALVRNRAAALGIREINQRNEQLLFYFEHIDPTLAVTVASALKGRVLFSAGARPYLSVRLREKDEPIDVIRETLDAAEGL</sequence>
<dbReference type="Gene3D" id="3.40.50.300">
    <property type="entry name" value="P-loop containing nucleotide triphosphate hydrolases"/>
    <property type="match status" value="2"/>
</dbReference>
<dbReference type="Pfam" id="PF00271">
    <property type="entry name" value="Helicase_C"/>
    <property type="match status" value="1"/>
</dbReference>
<organism evidence="12 13">
    <name type="scientific">Yanshouia hominis</name>
    <dbReference type="NCBI Taxonomy" id="2763673"/>
    <lineage>
        <taxon>Bacteria</taxon>
        <taxon>Bacillati</taxon>
        <taxon>Bacillota</taxon>
        <taxon>Clostridia</taxon>
        <taxon>Eubacteriales</taxon>
        <taxon>Oscillospiraceae</taxon>
        <taxon>Yanshouia</taxon>
    </lineage>
</organism>
<dbReference type="SUPFAM" id="SSF141259">
    <property type="entry name" value="CarD-like"/>
    <property type="match status" value="1"/>
</dbReference>
<dbReference type="InterPro" id="IPR004576">
    <property type="entry name" value="Mfd"/>
</dbReference>
<dbReference type="InterPro" id="IPR037235">
    <property type="entry name" value="TRCF-like_C_D7"/>
</dbReference>
<dbReference type="InterPro" id="IPR036101">
    <property type="entry name" value="CarD-like/TRCF_RID_sf"/>
</dbReference>
<gene>
    <name evidence="9 12" type="primary">mfd</name>
    <name evidence="12" type="ORF">H8717_11180</name>
</gene>
<dbReference type="SUPFAM" id="SSF52540">
    <property type="entry name" value="P-loop containing nucleoside triphosphate hydrolases"/>
    <property type="match status" value="3"/>
</dbReference>
<evidence type="ECO:0000313" key="12">
    <source>
        <dbReference type="EMBL" id="MBC8576964.1"/>
    </source>
</evidence>
<evidence type="ECO:0000256" key="6">
    <source>
        <dbReference type="ARBA" id="ARBA00022840"/>
    </source>
</evidence>
<dbReference type="SUPFAM" id="SSF143517">
    <property type="entry name" value="TRCF domain-like"/>
    <property type="match status" value="1"/>
</dbReference>
<dbReference type="InterPro" id="IPR047112">
    <property type="entry name" value="RecG/Mfd"/>
</dbReference>
<dbReference type="RefSeq" id="WP_262400436.1">
    <property type="nucleotide sequence ID" value="NZ_JACRTB010000018.1"/>
</dbReference>
<dbReference type="SMART" id="SM00487">
    <property type="entry name" value="DEXDc"/>
    <property type="match status" value="1"/>
</dbReference>
<dbReference type="Gene3D" id="2.40.10.170">
    <property type="match status" value="1"/>
</dbReference>
<comment type="similarity">
    <text evidence="9">In the C-terminal section; belongs to the helicase family. RecG subfamily.</text>
</comment>
<keyword evidence="13" id="KW-1185">Reference proteome</keyword>
<keyword evidence="5" id="KW-0347">Helicase</keyword>
<dbReference type="Pfam" id="PF17757">
    <property type="entry name" value="UvrB_inter"/>
    <property type="match status" value="1"/>
</dbReference>